<protein>
    <submittedName>
        <fullName evidence="1">HAMP domain-containing histidine kinase</fullName>
    </submittedName>
</protein>
<sequence>MKHFIKYFRKYALWLGLLLGTDVISALFLWLADVRAFRILATAIVLGSVLLFLVILWILGRAERRKEQAFLEFLENGDSFAEQAVLRQVSAQEGEMIRSIASVLKENQAREKELLGRIKDYEEYTEAWAHEIKTPISLLTFLMDNHREEIPERVSRKLDYVRNQMQEHVNQMLYYARLKSVGKDYLFEQLSLRECCEEVLEDYHPLLQERGFQVEKDVGEIFVLSDRRGLDFLVSQFISNSIKYCRAAGTPKIWIKARKEEEGIFFRIEDNGIGVRDCEVPFLFEKGFTGDTGMMRKKATGMGLYLAKEIADDLKITLHIRTEWQKGFEITMRFAIV</sequence>
<keyword evidence="1" id="KW-0418">Kinase</keyword>
<keyword evidence="2" id="KW-1185">Reference proteome</keyword>
<dbReference type="EMBL" id="SRZB01000017">
    <property type="protein sequence ID" value="TGX98493.1"/>
    <property type="molecule type" value="Genomic_DNA"/>
</dbReference>
<keyword evidence="1" id="KW-0808">Transferase</keyword>
<organism evidence="1 2">
    <name type="scientific">Hominisplanchenecus murintestinalis</name>
    <dbReference type="NCBI Taxonomy" id="2941517"/>
    <lineage>
        <taxon>Bacteria</taxon>
        <taxon>Bacillati</taxon>
        <taxon>Bacillota</taxon>
        <taxon>Clostridia</taxon>
        <taxon>Lachnospirales</taxon>
        <taxon>Lachnospiraceae</taxon>
        <taxon>Hominisplanchenecus</taxon>
    </lineage>
</organism>
<evidence type="ECO:0000313" key="2">
    <source>
        <dbReference type="Proteomes" id="UP000307720"/>
    </source>
</evidence>
<gene>
    <name evidence="1" type="ORF">E5357_08750</name>
</gene>
<comment type="caution">
    <text evidence="1">The sequence shown here is derived from an EMBL/GenBank/DDBJ whole genome shotgun (WGS) entry which is preliminary data.</text>
</comment>
<name>A0AC61QZ39_9FIRM</name>
<evidence type="ECO:0000313" key="1">
    <source>
        <dbReference type="EMBL" id="TGX98493.1"/>
    </source>
</evidence>
<dbReference type="Proteomes" id="UP000307720">
    <property type="component" value="Unassembled WGS sequence"/>
</dbReference>
<accession>A0AC61QZ39</accession>
<proteinExistence type="predicted"/>
<reference evidence="1" key="1">
    <citation type="submission" date="2019-04" db="EMBL/GenBank/DDBJ databases">
        <title>Microbes associate with the intestines of laboratory mice.</title>
        <authorList>
            <person name="Navarre W."/>
            <person name="Wong E."/>
            <person name="Huang K."/>
            <person name="Tropini C."/>
            <person name="Ng K."/>
            <person name="Yu B."/>
        </authorList>
    </citation>
    <scope>NUCLEOTIDE SEQUENCE</scope>
    <source>
        <strain evidence="1">NM72_1-8</strain>
    </source>
</reference>